<dbReference type="Pfam" id="PF01501">
    <property type="entry name" value="Glyco_transf_8"/>
    <property type="match status" value="1"/>
</dbReference>
<evidence type="ECO:0000313" key="4">
    <source>
        <dbReference type="Proteomes" id="UP000631114"/>
    </source>
</evidence>
<dbReference type="GO" id="GO:0000139">
    <property type="term" value="C:Golgi membrane"/>
    <property type="evidence" value="ECO:0007669"/>
    <property type="project" value="UniProtKB-SubCell"/>
</dbReference>
<dbReference type="EC" id="2.4.1.-" evidence="2"/>
<dbReference type="PANTHER" id="PTHR32116">
    <property type="entry name" value="GALACTURONOSYLTRANSFERASE 4-RELATED"/>
    <property type="match status" value="1"/>
</dbReference>
<evidence type="ECO:0000256" key="1">
    <source>
        <dbReference type="ARBA" id="ARBA00022676"/>
    </source>
</evidence>
<reference evidence="3 4" key="1">
    <citation type="submission" date="2020-10" db="EMBL/GenBank/DDBJ databases">
        <title>The Coptis chinensis genome and diversification of protoberbering-type alkaloids.</title>
        <authorList>
            <person name="Wang B."/>
            <person name="Shu S."/>
            <person name="Song C."/>
            <person name="Liu Y."/>
        </authorList>
    </citation>
    <scope>NUCLEOTIDE SEQUENCE [LARGE SCALE GENOMIC DNA]</scope>
    <source>
        <strain evidence="3">HL-2020</strain>
        <tissue evidence="3">Leaf</tissue>
    </source>
</reference>
<comment type="pathway">
    <text evidence="2">Glycan metabolism; pectin biosynthesis.</text>
</comment>
<organism evidence="3 4">
    <name type="scientific">Coptis chinensis</name>
    <dbReference type="NCBI Taxonomy" id="261450"/>
    <lineage>
        <taxon>Eukaryota</taxon>
        <taxon>Viridiplantae</taxon>
        <taxon>Streptophyta</taxon>
        <taxon>Embryophyta</taxon>
        <taxon>Tracheophyta</taxon>
        <taxon>Spermatophyta</taxon>
        <taxon>Magnoliopsida</taxon>
        <taxon>Ranunculales</taxon>
        <taxon>Ranunculaceae</taxon>
        <taxon>Coptidoideae</taxon>
        <taxon>Coptis</taxon>
    </lineage>
</organism>
<keyword evidence="4" id="KW-1185">Reference proteome</keyword>
<dbReference type="GO" id="GO:0071555">
    <property type="term" value="P:cell wall organization"/>
    <property type="evidence" value="ECO:0007669"/>
    <property type="project" value="UniProtKB-KW"/>
</dbReference>
<dbReference type="InterPro" id="IPR002495">
    <property type="entry name" value="Glyco_trans_8"/>
</dbReference>
<dbReference type="Proteomes" id="UP000631114">
    <property type="component" value="Unassembled WGS sequence"/>
</dbReference>
<name>A0A835M2Q1_9MAGN</name>
<keyword evidence="2" id="KW-0961">Cell wall biogenesis/degradation</keyword>
<protein>
    <recommendedName>
        <fullName evidence="2">Hexosyltransferase</fullName>
        <ecNumber evidence="2">2.4.1.-</ecNumber>
    </recommendedName>
</protein>
<dbReference type="EMBL" id="JADFTS010000003">
    <property type="protein sequence ID" value="KAF9617468.1"/>
    <property type="molecule type" value="Genomic_DNA"/>
</dbReference>
<keyword evidence="1 2" id="KW-0328">Glycosyltransferase</keyword>
<keyword evidence="2" id="KW-0333">Golgi apparatus</keyword>
<dbReference type="PANTHER" id="PTHR32116:SF74">
    <property type="entry name" value="GALACTURONOSYLTRANSFERASE 10-RELATED"/>
    <property type="match status" value="1"/>
</dbReference>
<gene>
    <name evidence="3" type="ORF">IFM89_036429</name>
</gene>
<dbReference type="OrthoDB" id="1720352at2759"/>
<sequence length="155" mass="17805">MFENFSWLNASYVPVLKQLQDSDTKNYYFSGSSDGGRTPIKFCNPKYLSMLNHLRFYIPEVFPALKKVSRPFRVSLLIVGHDEDGPSLFFLGSNKVMQVLGLGFIKSPRFLLRGNLRLFFTNLPKEEVVRFFEEFEVHDFAKTGSTITEKCLSTA</sequence>
<dbReference type="AlphaFoldDB" id="A0A835M2Q1"/>
<comment type="subcellular location">
    <subcellularLocation>
        <location evidence="2">Golgi apparatus membrane</location>
        <topology evidence="2">Single-pass type II membrane protein</topology>
    </subcellularLocation>
</comment>
<dbReference type="InterPro" id="IPR029993">
    <property type="entry name" value="GAUT"/>
</dbReference>
<comment type="caution">
    <text evidence="3">The sequence shown here is derived from an EMBL/GenBank/DDBJ whole genome shotgun (WGS) entry which is preliminary data.</text>
</comment>
<evidence type="ECO:0000313" key="3">
    <source>
        <dbReference type="EMBL" id="KAF9617468.1"/>
    </source>
</evidence>
<accession>A0A835M2Q1</accession>
<dbReference type="GO" id="GO:0045489">
    <property type="term" value="P:pectin biosynthetic process"/>
    <property type="evidence" value="ECO:0007669"/>
    <property type="project" value="UniProtKB-UniPathway"/>
</dbReference>
<keyword evidence="1 2" id="KW-0808">Transferase</keyword>
<evidence type="ECO:0000256" key="2">
    <source>
        <dbReference type="RuleBase" id="RU362027"/>
    </source>
</evidence>
<dbReference type="GO" id="GO:0047262">
    <property type="term" value="F:polygalacturonate 4-alpha-galacturonosyltransferase activity"/>
    <property type="evidence" value="ECO:0007669"/>
    <property type="project" value="InterPro"/>
</dbReference>
<dbReference type="UniPathway" id="UPA00845"/>
<comment type="similarity">
    <text evidence="2">Belongs to the glycosyltransferase 8 family.</text>
</comment>
<proteinExistence type="inferred from homology"/>